<dbReference type="SUPFAM" id="SSF53474">
    <property type="entry name" value="alpha/beta-Hydrolases"/>
    <property type="match status" value="1"/>
</dbReference>
<evidence type="ECO:0000256" key="1">
    <source>
        <dbReference type="SAM" id="Phobius"/>
    </source>
</evidence>
<feature type="transmembrane region" description="Helical" evidence="1">
    <location>
        <begin position="272"/>
        <end position="292"/>
    </location>
</feature>
<evidence type="ECO:0000313" key="3">
    <source>
        <dbReference type="Proteomes" id="UP001595912"/>
    </source>
</evidence>
<accession>A0ABV9VZL5</accession>
<name>A0ABV9VZL5_9ACTN</name>
<dbReference type="InterPro" id="IPR029058">
    <property type="entry name" value="AB_hydrolase_fold"/>
</dbReference>
<dbReference type="RefSeq" id="WP_380117954.1">
    <property type="nucleotide sequence ID" value="NZ_JBHSIU010000030.1"/>
</dbReference>
<proteinExistence type="predicted"/>
<keyword evidence="1" id="KW-1133">Transmembrane helix</keyword>
<sequence>MRESMMDVDREAPGAPARPDVVILVHGTFAGPKDDTDDEPGDAWWQRDSDYCRWLRANLPPGAALPDDVQVFRWTGHNSQVRRLEAANRLLALMIELEAQGRGYHLVGHSHGGSLIWEALISAEVPRTHGVVYAQLRRALNDPSVRLAPEPIIPLRDDEHAPWFVKHKTRYLPRTSEFRAIEAAIQLRGLRSWTTVGSPFLRYLPARRPAVPGWGSQALSLRPATGWRAVRRQLLDLLVTTTITAPFSFLAVLIVAGAMFHARWPGAVMHSGVANALALPVVLCWAAAYWLLGAQGYANTLLARERAAQRAFRRHAPRWLGLWAPTDEAINVLSASAPTGVDYEWLCAPADRRDRRDFGAPSDPVPLPRLRIRAPRSATHLLPDVVRIAPRRAAVPLVWLANRLLEPWWRRRIAAALHGMAQGSDLPAAVLAFASPWPLPLRGARTVTGLPDEVAARLADRAAGQNAALGPALRELLMAAALDGVPAAMRGLHGSLTEAGAMVHTSYFADPDVRELIRLHIERTCTISRDTTAGPLAAWLTEHQAAVAARVAAFAVTPPSP</sequence>
<keyword evidence="3" id="KW-1185">Reference proteome</keyword>
<dbReference type="Gene3D" id="3.40.50.1820">
    <property type="entry name" value="alpha/beta hydrolase"/>
    <property type="match status" value="1"/>
</dbReference>
<evidence type="ECO:0008006" key="4">
    <source>
        <dbReference type="Google" id="ProtNLM"/>
    </source>
</evidence>
<dbReference type="Proteomes" id="UP001595912">
    <property type="component" value="Unassembled WGS sequence"/>
</dbReference>
<gene>
    <name evidence="2" type="ORF">ACFPIJ_25560</name>
</gene>
<comment type="caution">
    <text evidence="2">The sequence shown here is derived from an EMBL/GenBank/DDBJ whole genome shotgun (WGS) entry which is preliminary data.</text>
</comment>
<organism evidence="2 3">
    <name type="scientific">Dactylosporangium cerinum</name>
    <dbReference type="NCBI Taxonomy" id="1434730"/>
    <lineage>
        <taxon>Bacteria</taxon>
        <taxon>Bacillati</taxon>
        <taxon>Actinomycetota</taxon>
        <taxon>Actinomycetes</taxon>
        <taxon>Micromonosporales</taxon>
        <taxon>Micromonosporaceae</taxon>
        <taxon>Dactylosporangium</taxon>
    </lineage>
</organism>
<keyword evidence="1" id="KW-0812">Transmembrane</keyword>
<feature type="transmembrane region" description="Helical" evidence="1">
    <location>
        <begin position="237"/>
        <end position="260"/>
    </location>
</feature>
<evidence type="ECO:0000313" key="2">
    <source>
        <dbReference type="EMBL" id="MFC5001194.1"/>
    </source>
</evidence>
<keyword evidence="1" id="KW-0472">Membrane</keyword>
<reference evidence="3" key="1">
    <citation type="journal article" date="2019" name="Int. J. Syst. Evol. Microbiol.">
        <title>The Global Catalogue of Microorganisms (GCM) 10K type strain sequencing project: providing services to taxonomists for standard genome sequencing and annotation.</title>
        <authorList>
            <consortium name="The Broad Institute Genomics Platform"/>
            <consortium name="The Broad Institute Genome Sequencing Center for Infectious Disease"/>
            <person name="Wu L."/>
            <person name="Ma J."/>
        </authorList>
    </citation>
    <scope>NUCLEOTIDE SEQUENCE [LARGE SCALE GENOMIC DNA]</scope>
    <source>
        <strain evidence="3">CGMCC 4.7152</strain>
    </source>
</reference>
<dbReference type="EMBL" id="JBHSIU010000030">
    <property type="protein sequence ID" value="MFC5001194.1"/>
    <property type="molecule type" value="Genomic_DNA"/>
</dbReference>
<protein>
    <recommendedName>
        <fullName evidence="4">AB hydrolase-1 domain-containing protein</fullName>
    </recommendedName>
</protein>